<dbReference type="InterPro" id="IPR007751">
    <property type="entry name" value="DUF676_lipase-like"/>
</dbReference>
<dbReference type="VEuPathDB" id="VectorBase:LOC119184923"/>
<protein>
    <recommendedName>
        <fullName evidence="1">DUF676 domain-containing protein</fullName>
    </recommendedName>
</protein>
<feature type="domain" description="DUF676" evidence="1">
    <location>
        <begin position="548"/>
        <end position="636"/>
    </location>
</feature>
<reference evidence="2" key="1">
    <citation type="journal article" date="2020" name="Cell">
        <title>Large-Scale Comparative Analyses of Tick Genomes Elucidate Their Genetic Diversity and Vector Capacities.</title>
        <authorList>
            <consortium name="Tick Genome and Microbiome Consortium (TIGMIC)"/>
            <person name="Jia N."/>
            <person name="Wang J."/>
            <person name="Shi W."/>
            <person name="Du L."/>
            <person name="Sun Y."/>
            <person name="Zhan W."/>
            <person name="Jiang J.F."/>
            <person name="Wang Q."/>
            <person name="Zhang B."/>
            <person name="Ji P."/>
            <person name="Bell-Sakyi L."/>
            <person name="Cui X.M."/>
            <person name="Yuan T.T."/>
            <person name="Jiang B.G."/>
            <person name="Yang W.F."/>
            <person name="Lam T.T."/>
            <person name="Chang Q.C."/>
            <person name="Ding S.J."/>
            <person name="Wang X.J."/>
            <person name="Zhu J.G."/>
            <person name="Ruan X.D."/>
            <person name="Zhao L."/>
            <person name="Wei J.T."/>
            <person name="Ye R.Z."/>
            <person name="Que T.C."/>
            <person name="Du C.H."/>
            <person name="Zhou Y.H."/>
            <person name="Cheng J.X."/>
            <person name="Dai P.F."/>
            <person name="Guo W.B."/>
            <person name="Han X.H."/>
            <person name="Huang E.J."/>
            <person name="Li L.F."/>
            <person name="Wei W."/>
            <person name="Gao Y.C."/>
            <person name="Liu J.Z."/>
            <person name="Shao H.Z."/>
            <person name="Wang X."/>
            <person name="Wang C.C."/>
            <person name="Yang T.C."/>
            <person name="Huo Q.B."/>
            <person name="Li W."/>
            <person name="Chen H.Y."/>
            <person name="Chen S.E."/>
            <person name="Zhou L.G."/>
            <person name="Ni X.B."/>
            <person name="Tian J.H."/>
            <person name="Sheng Y."/>
            <person name="Liu T."/>
            <person name="Pan Y.S."/>
            <person name="Xia L.Y."/>
            <person name="Li J."/>
            <person name="Zhao F."/>
            <person name="Cao W.C."/>
        </authorList>
    </citation>
    <scope>NUCLEOTIDE SEQUENCE</scope>
    <source>
        <strain evidence="2">Rmic-2018</strain>
    </source>
</reference>
<name>A0A9J6D0M5_RHIMP</name>
<dbReference type="Proteomes" id="UP000821866">
    <property type="component" value="Unassembled WGS sequence"/>
</dbReference>
<dbReference type="AlphaFoldDB" id="A0A9J6D0M5"/>
<evidence type="ECO:0000313" key="3">
    <source>
        <dbReference type="Proteomes" id="UP000821866"/>
    </source>
</evidence>
<dbReference type="VEuPathDB" id="VectorBase:LOC119164925"/>
<dbReference type="SUPFAM" id="SSF53474">
    <property type="entry name" value="alpha/beta-Hydrolases"/>
    <property type="match status" value="2"/>
</dbReference>
<dbReference type="InterPro" id="IPR029058">
    <property type="entry name" value="AB_hydrolase_fold"/>
</dbReference>
<gene>
    <name evidence="2" type="ORF">HPB51_027256</name>
</gene>
<feature type="domain" description="DUF676" evidence="1">
    <location>
        <begin position="292"/>
        <end position="459"/>
    </location>
</feature>
<dbReference type="EMBL" id="JABSTU010003888">
    <property type="protein sequence ID" value="KAH7964506.1"/>
    <property type="molecule type" value="Genomic_DNA"/>
</dbReference>
<accession>A0A9J6D0M5</accession>
<proteinExistence type="predicted"/>
<sequence length="741" mass="83585">MCYLMLNALGNIHNAALDMFQVLHPLDDVNVFDKISAKDTFMKIQSVSQVVSSERAFVEFARGTVATLCCLNALLWEAFLRLVVGRTRAKRFLCTEYYRKKAEHFQELYFSCEKNRCSCVLTSKDCLTGSYRPLSKAIREFQFPTMIPPLEVFCPEVDECPTRPVIIFEEQYDCFSDICPLCGISNHDAGSKAHVGGQSSVAHGTSVANAVVHTPHRMMDNVKSLQYCTPMLFTDSMAEDAEAAPVRNKPVESDKSAHKRPEPEFVGLADRTLVFRQLQGSCESIGAIYRSSEPIHFVVFVNGLGGKSSDFFWAKRWMKLLIGTPKHILIWSQANEQEQTFHEISVCGLRLAVEVASYLDNIGTTDFKLSFIGFSLGCVIVRAALTCPQMRPYVKNLHTFFSINGPHLGVAYVKNRFLRFQISVLSKIRMKSSLKELTLQDSPDLRRCYLYILSQAPEDFCAQIANQATRPDSPLRGDVPGSRDYHMDLPFTVEELEVALALCRRSTSPGSDGIPYRALCKLGDGARRELLSLYNISWQDGNVPDDWKQEQTFHEISVCGLRLAVEVASYLDNIGTTDFKLSFIGFSLGCVIVRAALTCPQMRPYVKNLHTFFSINGPHLGVAYVKNRFLRFRLEYFKNVFLVGSSQDKLVPVNSSNIQHCPASVADKTVVGKTYDEMVKNLLGPLLKREDVNLRRFDVFYDTGRLRYLEPVFPSLSHVCALMSRNLFEKFMLLSAAECFK</sequence>
<dbReference type="InterPro" id="IPR044294">
    <property type="entry name" value="Lipase-like"/>
</dbReference>
<organism evidence="2 3">
    <name type="scientific">Rhipicephalus microplus</name>
    <name type="common">Cattle tick</name>
    <name type="synonym">Boophilus microplus</name>
    <dbReference type="NCBI Taxonomy" id="6941"/>
    <lineage>
        <taxon>Eukaryota</taxon>
        <taxon>Metazoa</taxon>
        <taxon>Ecdysozoa</taxon>
        <taxon>Arthropoda</taxon>
        <taxon>Chelicerata</taxon>
        <taxon>Arachnida</taxon>
        <taxon>Acari</taxon>
        <taxon>Parasitiformes</taxon>
        <taxon>Ixodida</taxon>
        <taxon>Ixodoidea</taxon>
        <taxon>Ixodidae</taxon>
        <taxon>Rhipicephalinae</taxon>
        <taxon>Rhipicephalus</taxon>
        <taxon>Boophilus</taxon>
    </lineage>
</organism>
<dbReference type="PANTHER" id="PTHR12482">
    <property type="entry name" value="LIPASE ROG1-RELATED-RELATED"/>
    <property type="match status" value="1"/>
</dbReference>
<dbReference type="Pfam" id="PF05057">
    <property type="entry name" value="DUF676"/>
    <property type="match status" value="2"/>
</dbReference>
<evidence type="ECO:0000313" key="2">
    <source>
        <dbReference type="EMBL" id="KAH7964506.1"/>
    </source>
</evidence>
<comment type="caution">
    <text evidence="2">The sequence shown here is derived from an EMBL/GenBank/DDBJ whole genome shotgun (WGS) entry which is preliminary data.</text>
</comment>
<keyword evidence="3" id="KW-1185">Reference proteome</keyword>
<dbReference type="Gene3D" id="3.40.50.1820">
    <property type="entry name" value="alpha/beta hydrolase"/>
    <property type="match status" value="2"/>
</dbReference>
<reference evidence="2" key="2">
    <citation type="submission" date="2021-09" db="EMBL/GenBank/DDBJ databases">
        <authorList>
            <person name="Jia N."/>
            <person name="Wang J."/>
            <person name="Shi W."/>
            <person name="Du L."/>
            <person name="Sun Y."/>
            <person name="Zhan W."/>
            <person name="Jiang J."/>
            <person name="Wang Q."/>
            <person name="Zhang B."/>
            <person name="Ji P."/>
            <person name="Sakyi L.B."/>
            <person name="Cui X."/>
            <person name="Yuan T."/>
            <person name="Jiang B."/>
            <person name="Yang W."/>
            <person name="Lam T.T.-Y."/>
            <person name="Chang Q."/>
            <person name="Ding S."/>
            <person name="Wang X."/>
            <person name="Zhu J."/>
            <person name="Ruan X."/>
            <person name="Zhao L."/>
            <person name="Wei J."/>
            <person name="Que T."/>
            <person name="Du C."/>
            <person name="Cheng J."/>
            <person name="Dai P."/>
            <person name="Han X."/>
            <person name="Huang E."/>
            <person name="Gao Y."/>
            <person name="Liu J."/>
            <person name="Shao H."/>
            <person name="Ye R."/>
            <person name="Li L."/>
            <person name="Wei W."/>
            <person name="Wang X."/>
            <person name="Wang C."/>
            <person name="Huo Q."/>
            <person name="Li W."/>
            <person name="Guo W."/>
            <person name="Chen H."/>
            <person name="Chen S."/>
            <person name="Zhou L."/>
            <person name="Zhou L."/>
            <person name="Ni X."/>
            <person name="Tian J."/>
            <person name="Zhou Y."/>
            <person name="Sheng Y."/>
            <person name="Liu T."/>
            <person name="Pan Y."/>
            <person name="Xia L."/>
            <person name="Li J."/>
            <person name="Zhao F."/>
            <person name="Cao W."/>
        </authorList>
    </citation>
    <scope>NUCLEOTIDE SEQUENCE</scope>
    <source>
        <strain evidence="2">Rmic-2018</strain>
        <tissue evidence="2">Larvae</tissue>
    </source>
</reference>
<dbReference type="PANTHER" id="PTHR12482:SF5">
    <property type="entry name" value="DUF676 DOMAIN-CONTAINING PROTEIN"/>
    <property type="match status" value="1"/>
</dbReference>
<evidence type="ECO:0000259" key="1">
    <source>
        <dbReference type="Pfam" id="PF05057"/>
    </source>
</evidence>